<dbReference type="EC" id="3.2.1.8" evidence="4 10"/>
<dbReference type="Gene3D" id="2.60.120.180">
    <property type="match status" value="1"/>
</dbReference>
<keyword evidence="8 10" id="KW-0326">Glycosidase</keyword>
<dbReference type="InterPro" id="IPR013320">
    <property type="entry name" value="ConA-like_dom_sf"/>
</dbReference>
<feature type="active site" description="Proton donor" evidence="10">
    <location>
        <position position="220"/>
    </location>
</feature>
<dbReference type="InterPro" id="IPR001137">
    <property type="entry name" value="Glyco_hydro_11"/>
</dbReference>
<dbReference type="AlphaFoldDB" id="G4TKT3"/>
<evidence type="ECO:0000313" key="14">
    <source>
        <dbReference type="EMBL" id="CCA71926.1"/>
    </source>
</evidence>
<organism evidence="14 15">
    <name type="scientific">Serendipita indica (strain DSM 11827)</name>
    <name type="common">Root endophyte fungus</name>
    <name type="synonym">Piriformospora indica</name>
    <dbReference type="NCBI Taxonomy" id="1109443"/>
    <lineage>
        <taxon>Eukaryota</taxon>
        <taxon>Fungi</taxon>
        <taxon>Dikarya</taxon>
        <taxon>Basidiomycota</taxon>
        <taxon>Agaricomycotina</taxon>
        <taxon>Agaricomycetes</taxon>
        <taxon>Sebacinales</taxon>
        <taxon>Serendipitaceae</taxon>
        <taxon>Serendipita</taxon>
    </lineage>
</organism>
<keyword evidence="9 10" id="KW-0624">Polysaccharide degradation</keyword>
<feature type="signal peptide" evidence="12">
    <location>
        <begin position="1"/>
        <end position="17"/>
    </location>
</feature>
<keyword evidence="6 10" id="KW-0378">Hydrolase</keyword>
<evidence type="ECO:0000256" key="3">
    <source>
        <dbReference type="ARBA" id="ARBA00007792"/>
    </source>
</evidence>
<dbReference type="PRINTS" id="PR00911">
    <property type="entry name" value="GLHYDRLASE11"/>
</dbReference>
<evidence type="ECO:0000256" key="8">
    <source>
        <dbReference type="ARBA" id="ARBA00023295"/>
    </source>
</evidence>
<proteinExistence type="inferred from homology"/>
<evidence type="ECO:0000313" key="15">
    <source>
        <dbReference type="Proteomes" id="UP000007148"/>
    </source>
</evidence>
<dbReference type="SUPFAM" id="SSF49899">
    <property type="entry name" value="Concanavalin A-like lectins/glucanases"/>
    <property type="match status" value="1"/>
</dbReference>
<evidence type="ECO:0000256" key="1">
    <source>
        <dbReference type="ARBA" id="ARBA00000681"/>
    </source>
</evidence>
<dbReference type="eggNOG" id="ENOG502RXA7">
    <property type="taxonomic scope" value="Eukaryota"/>
</dbReference>
<feature type="domain" description="GH11" evidence="13">
    <location>
        <begin position="45"/>
        <end position="233"/>
    </location>
</feature>
<comment type="catalytic activity">
    <reaction evidence="1 10 11">
        <text>Endohydrolysis of (1-&gt;4)-beta-D-xylosidic linkages in xylans.</text>
        <dbReference type="EC" id="3.2.1.8"/>
    </reaction>
</comment>
<dbReference type="InterPro" id="IPR013319">
    <property type="entry name" value="GH11/12"/>
</dbReference>
<dbReference type="HOGENOM" id="CLU_052631_0_0_1"/>
<evidence type="ECO:0000259" key="13">
    <source>
        <dbReference type="PROSITE" id="PS51761"/>
    </source>
</evidence>
<dbReference type="PANTHER" id="PTHR46828">
    <property type="entry name" value="ENDO-1,4-BETA-XYLANASE A-RELATED"/>
    <property type="match status" value="1"/>
</dbReference>
<evidence type="ECO:0000256" key="5">
    <source>
        <dbReference type="ARBA" id="ARBA00022651"/>
    </source>
</evidence>
<sequence>MVLIRSVLLALLGASSALSNPVAELGSIDIEARRPVPNSELLIRDSTPNSSGYKDGYYYSFWSDGLGSVNYTNGRGGSYAITWSGPCSTIGGKGWNPGRAKKFHYSADYRTNGNSILEVYGWTTDPLVEYRIVENFGSYNPGSVAQIKGKHIADGSEYTVGNVTRYNQPSIQGTKTYQQIWSVRRNKRRNGTISLSDHFDAWKKFNLTLGRHNYQLFALEAYFSSGSVNVTLW</sequence>
<evidence type="ECO:0000256" key="2">
    <source>
        <dbReference type="ARBA" id="ARBA00004851"/>
    </source>
</evidence>
<evidence type="ECO:0000256" key="7">
    <source>
        <dbReference type="ARBA" id="ARBA00023277"/>
    </source>
</evidence>
<comment type="pathway">
    <text evidence="2 10 11">Glycan degradation; xylan degradation.</text>
</comment>
<dbReference type="Pfam" id="PF00457">
    <property type="entry name" value="Glyco_hydro_11"/>
    <property type="match status" value="1"/>
</dbReference>
<dbReference type="EMBL" id="CAFZ01000140">
    <property type="protein sequence ID" value="CCA71926.1"/>
    <property type="molecule type" value="Genomic_DNA"/>
</dbReference>
<dbReference type="UniPathway" id="UPA00114"/>
<dbReference type="PROSITE" id="PS51761">
    <property type="entry name" value="GH11_3"/>
    <property type="match status" value="1"/>
</dbReference>
<dbReference type="InterPro" id="IPR033123">
    <property type="entry name" value="GH11_dom"/>
</dbReference>
<accession>G4TKT3</accession>
<reference evidence="14 15" key="1">
    <citation type="journal article" date="2011" name="PLoS Pathog.">
        <title>Endophytic Life Strategies Decoded by Genome and Transcriptome Analyses of the Mutualistic Root Symbiont Piriformospora indica.</title>
        <authorList>
            <person name="Zuccaro A."/>
            <person name="Lahrmann U."/>
            <person name="Guldener U."/>
            <person name="Langen G."/>
            <person name="Pfiffi S."/>
            <person name="Biedenkopf D."/>
            <person name="Wong P."/>
            <person name="Samans B."/>
            <person name="Grimm C."/>
            <person name="Basiewicz M."/>
            <person name="Murat C."/>
            <person name="Martin F."/>
            <person name="Kogel K.H."/>
        </authorList>
    </citation>
    <scope>NUCLEOTIDE SEQUENCE [LARGE SCALE GENOMIC DNA]</scope>
    <source>
        <strain evidence="14 15">DSM 11827</strain>
    </source>
</reference>
<evidence type="ECO:0000256" key="4">
    <source>
        <dbReference type="ARBA" id="ARBA00012590"/>
    </source>
</evidence>
<comment type="similarity">
    <text evidence="3 10 11">Belongs to the glycosyl hydrolase 11 (cellulase G) family.</text>
</comment>
<keyword evidence="5 10" id="KW-0858">Xylan degradation</keyword>
<dbReference type="Proteomes" id="UP000007148">
    <property type="component" value="Unassembled WGS sequence"/>
</dbReference>
<gene>
    <name evidence="14" type="ORF">PIIN_05861</name>
</gene>
<evidence type="ECO:0000256" key="9">
    <source>
        <dbReference type="ARBA" id="ARBA00023326"/>
    </source>
</evidence>
<dbReference type="InParanoid" id="G4TKT3"/>
<keyword evidence="12" id="KW-0732">Signal</keyword>
<comment type="caution">
    <text evidence="14">The sequence shown here is derived from an EMBL/GenBank/DDBJ whole genome shotgun (WGS) entry which is preliminary data.</text>
</comment>
<dbReference type="GO" id="GO:0031176">
    <property type="term" value="F:endo-1,4-beta-xylanase activity"/>
    <property type="evidence" value="ECO:0007669"/>
    <property type="project" value="UniProtKB-UniRule"/>
</dbReference>
<evidence type="ECO:0000256" key="12">
    <source>
        <dbReference type="SAM" id="SignalP"/>
    </source>
</evidence>
<evidence type="ECO:0000256" key="10">
    <source>
        <dbReference type="PROSITE-ProRule" id="PRU01097"/>
    </source>
</evidence>
<keyword evidence="15" id="KW-1185">Reference proteome</keyword>
<feature type="chain" id="PRO_5003468624" description="Endo-1,4-beta-xylanase" evidence="12">
    <location>
        <begin position="18"/>
        <end position="233"/>
    </location>
</feature>
<evidence type="ECO:0000256" key="6">
    <source>
        <dbReference type="ARBA" id="ARBA00022801"/>
    </source>
</evidence>
<protein>
    <recommendedName>
        <fullName evidence="4 10">Endo-1,4-beta-xylanase</fullName>
        <ecNumber evidence="4 10">3.2.1.8</ecNumber>
    </recommendedName>
</protein>
<feature type="active site" description="Nucleophile" evidence="10">
    <location>
        <position position="129"/>
    </location>
</feature>
<name>G4TKT3_SERID</name>
<dbReference type="GO" id="GO:0045493">
    <property type="term" value="P:xylan catabolic process"/>
    <property type="evidence" value="ECO:0007669"/>
    <property type="project" value="UniProtKB-UniRule"/>
</dbReference>
<dbReference type="OrthoDB" id="2115822at2759"/>
<keyword evidence="7 10" id="KW-0119">Carbohydrate metabolism</keyword>
<dbReference type="PANTHER" id="PTHR46828:SF2">
    <property type="entry name" value="ENDO-1,4-BETA-XYLANASE A-RELATED"/>
    <property type="match status" value="1"/>
</dbReference>
<evidence type="ECO:0000256" key="11">
    <source>
        <dbReference type="RuleBase" id="RU362015"/>
    </source>
</evidence>